<reference evidence="7 8" key="1">
    <citation type="journal article" date="2014" name="J. Microbiol.">
        <title>Diaminobutyricibacter tongyongensis gen. nov., sp. nov. and Homoserinibacter gongjuensis gen. nov., sp. nov. belong to the family Microbacteriaceae.</title>
        <authorList>
            <person name="Kim S.J."/>
            <person name="Ahn J.H."/>
            <person name="Weon H.Y."/>
            <person name="Hamada M."/>
            <person name="Suzuki K."/>
            <person name="Kwon S.W."/>
        </authorList>
    </citation>
    <scope>NUCLEOTIDE SEQUENCE [LARGE SCALE GENOMIC DNA]</scope>
    <source>
        <strain evidence="7 8">NBRC 108724</strain>
    </source>
</reference>
<protein>
    <recommendedName>
        <fullName evidence="4">Putative pterin-4-alpha-carbinolamine dehydratase</fullName>
        <ecNumber evidence="3">4.2.1.96</ecNumber>
    </recommendedName>
</protein>
<evidence type="ECO:0000256" key="3">
    <source>
        <dbReference type="ARBA" id="ARBA00013252"/>
    </source>
</evidence>
<proteinExistence type="inferred from homology"/>
<dbReference type="RefSeq" id="WP_163289582.1">
    <property type="nucleotide sequence ID" value="NZ_JAAGWY010000002.1"/>
</dbReference>
<comment type="catalytic activity">
    <reaction evidence="1">
        <text>(4aS,6R)-4a-hydroxy-L-erythro-5,6,7,8-tetrahydrobiopterin = (6R)-L-erythro-6,7-dihydrobiopterin + H2O</text>
        <dbReference type="Rhea" id="RHEA:11920"/>
        <dbReference type="ChEBI" id="CHEBI:15377"/>
        <dbReference type="ChEBI" id="CHEBI:15642"/>
        <dbReference type="ChEBI" id="CHEBI:43120"/>
        <dbReference type="EC" id="4.2.1.96"/>
    </reaction>
</comment>
<evidence type="ECO:0000256" key="4">
    <source>
        <dbReference type="ARBA" id="ARBA00021735"/>
    </source>
</evidence>
<sequence>MAKQISDAEFSAADGVAEWRALFWGAKTLYETGDFATGAALVAAIAEEADALGHAPLIDLRPDTVTVQVITPGVGLSDLDLELARRVSLVAARLGLRADPAAVQHVQLAFDAADPSAVMPFWRAALGYVAVGPQDLVEPNLIGPTASFAEKQYVPPRNRIHVDVSVPHDQAQARVDAVLAAGGRMLGDTYAPAWWSLIDPEGNVVDIATWQGRDWP</sequence>
<dbReference type="Gene3D" id="3.10.180.10">
    <property type="entry name" value="2,3-Dihydroxybiphenyl 1,2-Dioxygenase, domain 1"/>
    <property type="match status" value="1"/>
</dbReference>
<name>A0A6L9XY50_9MICO</name>
<dbReference type="GO" id="GO:0006729">
    <property type="term" value="P:tetrahydrobiopterin biosynthetic process"/>
    <property type="evidence" value="ECO:0007669"/>
    <property type="project" value="InterPro"/>
</dbReference>
<evidence type="ECO:0000259" key="6">
    <source>
        <dbReference type="Pfam" id="PF18029"/>
    </source>
</evidence>
<evidence type="ECO:0000313" key="7">
    <source>
        <dbReference type="EMBL" id="NEN06137.1"/>
    </source>
</evidence>
<dbReference type="PANTHER" id="PTHR35908">
    <property type="entry name" value="HYPOTHETICAL FUSION PROTEIN"/>
    <property type="match status" value="1"/>
</dbReference>
<dbReference type="InterPro" id="IPR029068">
    <property type="entry name" value="Glyas_Bleomycin-R_OHBP_Dase"/>
</dbReference>
<evidence type="ECO:0000256" key="2">
    <source>
        <dbReference type="ARBA" id="ARBA00006472"/>
    </source>
</evidence>
<dbReference type="EMBL" id="JAAGWY010000002">
    <property type="protein sequence ID" value="NEN06137.1"/>
    <property type="molecule type" value="Genomic_DNA"/>
</dbReference>
<dbReference type="Pfam" id="PF18029">
    <property type="entry name" value="Glyoxalase_6"/>
    <property type="match status" value="1"/>
</dbReference>
<dbReference type="GO" id="GO:0008124">
    <property type="term" value="F:4-alpha-hydroxytetrahydrobiopterin dehydratase activity"/>
    <property type="evidence" value="ECO:0007669"/>
    <property type="project" value="UniProtKB-EC"/>
</dbReference>
<keyword evidence="8" id="KW-1185">Reference proteome</keyword>
<evidence type="ECO:0000256" key="1">
    <source>
        <dbReference type="ARBA" id="ARBA00001554"/>
    </source>
</evidence>
<evidence type="ECO:0000256" key="5">
    <source>
        <dbReference type="ARBA" id="ARBA00023239"/>
    </source>
</evidence>
<comment type="caution">
    <text evidence="7">The sequence shown here is derived from an EMBL/GenBank/DDBJ whole genome shotgun (WGS) entry which is preliminary data.</text>
</comment>
<dbReference type="SUPFAM" id="SSF55248">
    <property type="entry name" value="PCD-like"/>
    <property type="match status" value="1"/>
</dbReference>
<dbReference type="Gene3D" id="3.30.1360.20">
    <property type="entry name" value="Transcriptional coactivator/pterin dehydratase"/>
    <property type="match status" value="1"/>
</dbReference>
<dbReference type="InterPro" id="IPR001533">
    <property type="entry name" value="Pterin_deHydtase"/>
</dbReference>
<dbReference type="InterPro" id="IPR036428">
    <property type="entry name" value="PCD_sf"/>
</dbReference>
<dbReference type="InterPro" id="IPR041581">
    <property type="entry name" value="Glyoxalase_6"/>
</dbReference>
<organism evidence="7 8">
    <name type="scientific">Leifsonia tongyongensis</name>
    <dbReference type="NCBI Taxonomy" id="1268043"/>
    <lineage>
        <taxon>Bacteria</taxon>
        <taxon>Bacillati</taxon>
        <taxon>Actinomycetota</taxon>
        <taxon>Actinomycetes</taxon>
        <taxon>Micrococcales</taxon>
        <taxon>Microbacteriaceae</taxon>
        <taxon>Leifsonia</taxon>
    </lineage>
</organism>
<dbReference type="Proteomes" id="UP000474967">
    <property type="component" value="Unassembled WGS sequence"/>
</dbReference>
<keyword evidence="5" id="KW-0456">Lyase</keyword>
<accession>A0A6L9XY50</accession>
<dbReference type="AlphaFoldDB" id="A0A6L9XY50"/>
<dbReference type="SUPFAM" id="SSF54593">
    <property type="entry name" value="Glyoxalase/Bleomycin resistance protein/Dihydroxybiphenyl dioxygenase"/>
    <property type="match status" value="1"/>
</dbReference>
<comment type="similarity">
    <text evidence="2">Belongs to the pterin-4-alpha-carbinolamine dehydratase family.</text>
</comment>
<dbReference type="Pfam" id="PF01329">
    <property type="entry name" value="Pterin_4a"/>
    <property type="match status" value="1"/>
</dbReference>
<dbReference type="EC" id="4.2.1.96" evidence="3"/>
<evidence type="ECO:0000313" key="8">
    <source>
        <dbReference type="Proteomes" id="UP000474967"/>
    </source>
</evidence>
<dbReference type="PANTHER" id="PTHR35908:SF1">
    <property type="entry name" value="CONSERVED PROTEIN"/>
    <property type="match status" value="1"/>
</dbReference>
<feature type="domain" description="Glyoxalase-like" evidence="6">
    <location>
        <begin position="107"/>
        <end position="207"/>
    </location>
</feature>
<gene>
    <name evidence="7" type="ORF">G3T36_09635</name>
</gene>